<keyword evidence="3" id="KW-1185">Reference proteome</keyword>
<protein>
    <submittedName>
        <fullName evidence="2">Uncharacterized protein</fullName>
    </submittedName>
</protein>
<gene>
    <name evidence="2" type="ORF">FN846DRAFT_45255</name>
</gene>
<evidence type="ECO:0000256" key="1">
    <source>
        <dbReference type="SAM" id="MobiDB-lite"/>
    </source>
</evidence>
<organism evidence="2 3">
    <name type="scientific">Sphaerosporella brunnea</name>
    <dbReference type="NCBI Taxonomy" id="1250544"/>
    <lineage>
        <taxon>Eukaryota</taxon>
        <taxon>Fungi</taxon>
        <taxon>Dikarya</taxon>
        <taxon>Ascomycota</taxon>
        <taxon>Pezizomycotina</taxon>
        <taxon>Pezizomycetes</taxon>
        <taxon>Pezizales</taxon>
        <taxon>Pyronemataceae</taxon>
        <taxon>Sphaerosporella</taxon>
    </lineage>
</organism>
<comment type="caution">
    <text evidence="2">The sequence shown here is derived from an EMBL/GenBank/DDBJ whole genome shotgun (WGS) entry which is preliminary data.</text>
</comment>
<dbReference type="AlphaFoldDB" id="A0A5J5EU51"/>
<evidence type="ECO:0000313" key="3">
    <source>
        <dbReference type="Proteomes" id="UP000326924"/>
    </source>
</evidence>
<dbReference type="Proteomes" id="UP000326924">
    <property type="component" value="Unassembled WGS sequence"/>
</dbReference>
<feature type="region of interest" description="Disordered" evidence="1">
    <location>
        <begin position="84"/>
        <end position="150"/>
    </location>
</feature>
<reference evidence="2 3" key="1">
    <citation type="submission" date="2019-09" db="EMBL/GenBank/DDBJ databases">
        <title>Draft genome of the ectomycorrhizal ascomycete Sphaerosporella brunnea.</title>
        <authorList>
            <consortium name="DOE Joint Genome Institute"/>
            <person name="Benucci G.M."/>
            <person name="Marozzi G."/>
            <person name="Antonielli L."/>
            <person name="Sanchez S."/>
            <person name="Marco P."/>
            <person name="Wang X."/>
            <person name="Falini L.B."/>
            <person name="Barry K."/>
            <person name="Haridas S."/>
            <person name="Lipzen A."/>
            <person name="Labutti K."/>
            <person name="Grigoriev I.V."/>
            <person name="Murat C."/>
            <person name="Martin F."/>
            <person name="Albertini E."/>
            <person name="Donnini D."/>
            <person name="Bonito G."/>
        </authorList>
    </citation>
    <scope>NUCLEOTIDE SEQUENCE [LARGE SCALE GENOMIC DNA]</scope>
    <source>
        <strain evidence="2 3">Sb_GMNB300</strain>
    </source>
</reference>
<feature type="region of interest" description="Disordered" evidence="1">
    <location>
        <begin position="181"/>
        <end position="210"/>
    </location>
</feature>
<dbReference type="EMBL" id="VXIS01000112">
    <property type="protein sequence ID" value="KAA8904187.1"/>
    <property type="molecule type" value="Genomic_DNA"/>
</dbReference>
<dbReference type="InParanoid" id="A0A5J5EU51"/>
<proteinExistence type="predicted"/>
<evidence type="ECO:0000313" key="2">
    <source>
        <dbReference type="EMBL" id="KAA8904187.1"/>
    </source>
</evidence>
<name>A0A5J5EU51_9PEZI</name>
<feature type="region of interest" description="Disordered" evidence="1">
    <location>
        <begin position="48"/>
        <end position="68"/>
    </location>
</feature>
<accession>A0A5J5EU51</accession>
<sequence>MFRRSVKLAAAAVADQEPKFAGAGEFKQRTDPLLGRTKGLDRLHSIYAEEARESGHREEGGEKARQGGKDDLLLAWHGGFCGPIHPRNGNGPPPWSRERHDSRFPRKAGSIQKAPAAGVEFKGGQPTSQGRKRPGRMADGCPHLSASPTSRCSRCCFQAPYRAASSSSSCSNLSMSSASGAECTHTRNTQRTASPGPPTPARHNAAGTAGASALDEAVALEIPRDPSVFLPLVRRRRARADLGLCSESAMCLRLARFSLVLRRIGSELRCGVSGSSRRAATTADQH</sequence>